<dbReference type="EMBL" id="MKFU01000033">
    <property type="protein sequence ID" value="OHY90342.1"/>
    <property type="molecule type" value="Genomic_DNA"/>
</dbReference>
<reference evidence="1 2" key="1">
    <citation type="submission" date="2016-09" db="EMBL/GenBank/DDBJ databases">
        <title>Draft Genome Sequence of Aeromonas sobria Strain 08005, Isolated from Sick Rana catesbeiana.</title>
        <authorList>
            <person name="Yang Q."/>
        </authorList>
    </citation>
    <scope>NUCLEOTIDE SEQUENCE [LARGE SCALE GENOMIC DNA]</scope>
    <source>
        <strain evidence="1 2">08005</strain>
    </source>
</reference>
<dbReference type="AlphaFoldDB" id="A0A1S2CNN8"/>
<comment type="caution">
    <text evidence="1">The sequence shown here is derived from an EMBL/GenBank/DDBJ whole genome shotgun (WGS) entry which is preliminary data.</text>
</comment>
<name>A0A1S2CNN8_AERSO</name>
<evidence type="ECO:0000313" key="2">
    <source>
        <dbReference type="Proteomes" id="UP000179934"/>
    </source>
</evidence>
<proteinExistence type="predicted"/>
<protein>
    <submittedName>
        <fullName evidence="1">Uncharacterized protein</fullName>
    </submittedName>
</protein>
<sequence length="103" mass="12082">MGDSLSKNTTISGVHIPDDVYVYSNRKNYISYFYINNNGFLYVFDKDVVKLQSLCKSKLKVYINKEFSVYTKIAKDKILLRGLMFNTALVETAWGYEQYYENM</sequence>
<dbReference type="Proteomes" id="UP000179934">
    <property type="component" value="Unassembled WGS sequence"/>
</dbReference>
<organism evidence="1 2">
    <name type="scientific">Aeromonas sobria</name>
    <dbReference type="NCBI Taxonomy" id="646"/>
    <lineage>
        <taxon>Bacteria</taxon>
        <taxon>Pseudomonadati</taxon>
        <taxon>Pseudomonadota</taxon>
        <taxon>Gammaproteobacteria</taxon>
        <taxon>Aeromonadales</taxon>
        <taxon>Aeromonadaceae</taxon>
        <taxon>Aeromonas</taxon>
    </lineage>
</organism>
<accession>A0A1S2CNN8</accession>
<evidence type="ECO:0000313" key="1">
    <source>
        <dbReference type="EMBL" id="OHY90342.1"/>
    </source>
</evidence>
<gene>
    <name evidence="1" type="ORF">BJD16_19365</name>
</gene>